<feature type="transmembrane region" description="Helical" evidence="1">
    <location>
        <begin position="203"/>
        <end position="223"/>
    </location>
</feature>
<reference evidence="2" key="1">
    <citation type="submission" date="2024-10" db="EMBL/GenBank/DDBJ databases">
        <authorList>
            <person name="Ryan C."/>
        </authorList>
    </citation>
    <scope>NUCLEOTIDE SEQUENCE [LARGE SCALE GENOMIC DNA]</scope>
</reference>
<dbReference type="Proteomes" id="UP001497457">
    <property type="component" value="Chromosome 35b"/>
</dbReference>
<gene>
    <name evidence="2" type="ORF">URODEC1_LOCUS90910</name>
</gene>
<evidence type="ECO:0000313" key="3">
    <source>
        <dbReference type="Proteomes" id="UP001497457"/>
    </source>
</evidence>
<evidence type="ECO:0008006" key="4">
    <source>
        <dbReference type="Google" id="ProtNLM"/>
    </source>
</evidence>
<keyword evidence="1" id="KW-0472">Membrane</keyword>
<dbReference type="EMBL" id="OZ075145">
    <property type="protein sequence ID" value="CAL5049260.1"/>
    <property type="molecule type" value="Genomic_DNA"/>
</dbReference>
<dbReference type="AlphaFoldDB" id="A0ABC9E2E6"/>
<accession>A0ABC9E2E6</accession>
<feature type="transmembrane region" description="Helical" evidence="1">
    <location>
        <begin position="26"/>
        <end position="45"/>
    </location>
</feature>
<evidence type="ECO:0000256" key="1">
    <source>
        <dbReference type="SAM" id="Phobius"/>
    </source>
</evidence>
<feature type="transmembrane region" description="Helical" evidence="1">
    <location>
        <begin position="86"/>
        <end position="105"/>
    </location>
</feature>
<sequence length="371" mass="40710">MILAVGMVMQLGVDNSNEKQVHKPTFFIAYGSLVLSLGLSGLVWFRSSPSRPHDKEYVAIKLLLHACVLCLVSLCFSLSLMLRMKLAVTATALAAAVLYVLHRLWQCYKTALDVDLDAYRGCEEVLQQLIELSTMGTSMLLSGWFSMAFYYFQNYPEEARDARFVPSEHITFLASVALSLMLVKSVPRPRRVPPLRRRLVCELAVLICLLFVAMVTVALVIAASKVGTRGALLALIPEAAAAVAFCTEWATDWLGLPSVLPEWLVEYDQGGAQQGGETPPQSFFSVALMVLLAVLSYHVKNVRALSTLYDEVFVLATAGATVAALGWRFLVHLLKLNQKTGVQAAAKTLACFAFLLLMLSVLALPGFLFGW</sequence>
<feature type="transmembrane region" description="Helical" evidence="1">
    <location>
        <begin position="282"/>
        <end position="300"/>
    </location>
</feature>
<organism evidence="2 3">
    <name type="scientific">Urochloa decumbens</name>
    <dbReference type="NCBI Taxonomy" id="240449"/>
    <lineage>
        <taxon>Eukaryota</taxon>
        <taxon>Viridiplantae</taxon>
        <taxon>Streptophyta</taxon>
        <taxon>Embryophyta</taxon>
        <taxon>Tracheophyta</taxon>
        <taxon>Spermatophyta</taxon>
        <taxon>Magnoliopsida</taxon>
        <taxon>Liliopsida</taxon>
        <taxon>Poales</taxon>
        <taxon>Poaceae</taxon>
        <taxon>PACMAD clade</taxon>
        <taxon>Panicoideae</taxon>
        <taxon>Panicodae</taxon>
        <taxon>Paniceae</taxon>
        <taxon>Melinidinae</taxon>
        <taxon>Urochloa</taxon>
    </lineage>
</organism>
<feature type="transmembrane region" description="Helical" evidence="1">
    <location>
        <begin position="129"/>
        <end position="152"/>
    </location>
</feature>
<feature type="transmembrane region" description="Helical" evidence="1">
    <location>
        <begin position="57"/>
        <end position="80"/>
    </location>
</feature>
<feature type="transmembrane region" description="Helical" evidence="1">
    <location>
        <begin position="164"/>
        <end position="183"/>
    </location>
</feature>
<feature type="transmembrane region" description="Helical" evidence="1">
    <location>
        <begin position="312"/>
        <end position="334"/>
    </location>
</feature>
<keyword evidence="1" id="KW-1133">Transmembrane helix</keyword>
<protein>
    <recommendedName>
        <fullName evidence="4">Dolichol kinase</fullName>
    </recommendedName>
</protein>
<feature type="transmembrane region" description="Helical" evidence="1">
    <location>
        <begin position="346"/>
        <end position="369"/>
    </location>
</feature>
<keyword evidence="3" id="KW-1185">Reference proteome</keyword>
<keyword evidence="1" id="KW-0812">Transmembrane</keyword>
<name>A0ABC9E2E6_9POAL</name>
<evidence type="ECO:0000313" key="2">
    <source>
        <dbReference type="EMBL" id="CAL5049260.1"/>
    </source>
</evidence>
<proteinExistence type="predicted"/>